<protein>
    <submittedName>
        <fullName evidence="1">Uncharacterized protein</fullName>
    </submittedName>
</protein>
<sequence>MKTSETESNSVEDEEANHVTRIWDVNNDRLNLMRQKISDPPKLLTKAAASSSCCIFKVPQRFIDINGKSYQPHVVSIGPYHHGEEHLKMIEEHKWRYLGSVLSRTQCKGLDLEVLLKAIQPLEQQARECYSQIIHLDSDEFIEMMVVDGCFIIELFRKVGEVVQFEDDDPIVTMAWIIPFFYRDLLRLENQIPFFVLECLFDITRMPGEESGPSLCKLALDFFNYALQRPDHIIARHNNLKARHLLDLIRSSFIDFEQGEPLGADTSTPVIHSVSKLRRAGIELSQGNPEDSFLVVRFENGVIEMPTITIDETITSFLLNCVAFEQCHNGSSKHFTTYATLLDCLVNTFKDVEHLCDCNIIENYFGTDSEVASFINDLGKEVAFDIERCYLSKLFSDIDEYYKNSRHVQWASFSTGRPDHPPSNGDSDLLHHLRRLQKLNPVYLVGDREVATKHSRGCLGIKSDQTFSPHAFSLRSRWEIKWIETLQGHELSCEQFLLKAECWMIPLQWRRKVLHSSGKQSRPSRETS</sequence>
<dbReference type="InterPro" id="IPR004158">
    <property type="entry name" value="DUF247_pln"/>
</dbReference>
<dbReference type="AlphaFoldDB" id="A0A6N2N442"/>
<dbReference type="PANTHER" id="PTHR31170">
    <property type="entry name" value="BNAC04G53230D PROTEIN"/>
    <property type="match status" value="1"/>
</dbReference>
<dbReference type="PANTHER" id="PTHR31170:SF21">
    <property type="match status" value="1"/>
</dbReference>
<reference evidence="1" key="1">
    <citation type="submission" date="2019-03" db="EMBL/GenBank/DDBJ databases">
        <authorList>
            <person name="Mank J."/>
            <person name="Almeida P."/>
        </authorList>
    </citation>
    <scope>NUCLEOTIDE SEQUENCE</scope>
    <source>
        <strain evidence="1">78183</strain>
    </source>
</reference>
<evidence type="ECO:0000313" key="1">
    <source>
        <dbReference type="EMBL" id="VFU61486.1"/>
    </source>
</evidence>
<organism evidence="1">
    <name type="scientific">Salix viminalis</name>
    <name type="common">Common osier</name>
    <name type="synonym">Basket willow</name>
    <dbReference type="NCBI Taxonomy" id="40686"/>
    <lineage>
        <taxon>Eukaryota</taxon>
        <taxon>Viridiplantae</taxon>
        <taxon>Streptophyta</taxon>
        <taxon>Embryophyta</taxon>
        <taxon>Tracheophyta</taxon>
        <taxon>Spermatophyta</taxon>
        <taxon>Magnoliopsida</taxon>
        <taxon>eudicotyledons</taxon>
        <taxon>Gunneridae</taxon>
        <taxon>Pentapetalae</taxon>
        <taxon>rosids</taxon>
        <taxon>fabids</taxon>
        <taxon>Malpighiales</taxon>
        <taxon>Salicaceae</taxon>
        <taxon>Saliceae</taxon>
        <taxon>Salix</taxon>
    </lineage>
</organism>
<accession>A0A6N2N442</accession>
<name>A0A6N2N442_SALVM</name>
<dbReference type="EMBL" id="CAADRP010002118">
    <property type="protein sequence ID" value="VFU61486.1"/>
    <property type="molecule type" value="Genomic_DNA"/>
</dbReference>
<gene>
    <name evidence="1" type="ORF">SVIM_LOCUS460433</name>
</gene>
<dbReference type="Pfam" id="PF03140">
    <property type="entry name" value="DUF247"/>
    <property type="match status" value="1"/>
</dbReference>
<proteinExistence type="predicted"/>